<evidence type="ECO:0000313" key="2">
    <source>
        <dbReference type="Proteomes" id="UP001391051"/>
    </source>
</evidence>
<dbReference type="RefSeq" id="XP_066695620.1">
    <property type="nucleotide sequence ID" value="XM_066848924.1"/>
</dbReference>
<reference evidence="1 2" key="1">
    <citation type="submission" date="2023-01" db="EMBL/GenBank/DDBJ databases">
        <title>Analysis of 21 Apiospora genomes using comparative genomics revels a genus with tremendous synthesis potential of carbohydrate active enzymes and secondary metabolites.</title>
        <authorList>
            <person name="Sorensen T."/>
        </authorList>
    </citation>
    <scope>NUCLEOTIDE SEQUENCE [LARGE SCALE GENOMIC DNA]</scope>
    <source>
        <strain evidence="1 2">CBS 24483</strain>
    </source>
</reference>
<protein>
    <submittedName>
        <fullName evidence="1">Uncharacterized protein</fullName>
    </submittedName>
</protein>
<sequence length="61" mass="6620">MFSLARRHGLIAVAEDENHNSALLAGHKLKDKTMPGVMHGRVLVKAIDSGRLRGSELDVLS</sequence>
<proteinExistence type="predicted"/>
<organism evidence="1 2">
    <name type="scientific">Apiospora aurea</name>
    <dbReference type="NCBI Taxonomy" id="335848"/>
    <lineage>
        <taxon>Eukaryota</taxon>
        <taxon>Fungi</taxon>
        <taxon>Dikarya</taxon>
        <taxon>Ascomycota</taxon>
        <taxon>Pezizomycotina</taxon>
        <taxon>Sordariomycetes</taxon>
        <taxon>Xylariomycetidae</taxon>
        <taxon>Amphisphaeriales</taxon>
        <taxon>Apiosporaceae</taxon>
        <taxon>Apiospora</taxon>
    </lineage>
</organism>
<comment type="caution">
    <text evidence="1">The sequence shown here is derived from an EMBL/GenBank/DDBJ whole genome shotgun (WGS) entry which is preliminary data.</text>
</comment>
<dbReference type="GeneID" id="92081986"/>
<name>A0ABR1Q0R4_9PEZI</name>
<dbReference type="Proteomes" id="UP001391051">
    <property type="component" value="Unassembled WGS sequence"/>
</dbReference>
<dbReference type="EMBL" id="JAQQWE010000008">
    <property type="protein sequence ID" value="KAK7943589.1"/>
    <property type="molecule type" value="Genomic_DNA"/>
</dbReference>
<keyword evidence="2" id="KW-1185">Reference proteome</keyword>
<accession>A0ABR1Q0R4</accession>
<gene>
    <name evidence="1" type="ORF">PG986_012702</name>
</gene>
<evidence type="ECO:0000313" key="1">
    <source>
        <dbReference type="EMBL" id="KAK7943589.1"/>
    </source>
</evidence>